<keyword evidence="9" id="KW-1185">Reference proteome</keyword>
<name>A0A929G0Y6_9PSEU</name>
<dbReference type="InterPro" id="IPR050492">
    <property type="entry name" value="Bact_metal-bind_prot9"/>
</dbReference>
<proteinExistence type="inferred from homology"/>
<organism evidence="8 9">
    <name type="scientific">Saccharopolyspora montiporae</name>
    <dbReference type="NCBI Taxonomy" id="2781240"/>
    <lineage>
        <taxon>Bacteria</taxon>
        <taxon>Bacillati</taxon>
        <taxon>Actinomycetota</taxon>
        <taxon>Actinomycetes</taxon>
        <taxon>Pseudonocardiales</taxon>
        <taxon>Pseudonocardiaceae</taxon>
        <taxon>Saccharopolyspora</taxon>
    </lineage>
</organism>
<dbReference type="PRINTS" id="PR00690">
    <property type="entry name" value="ADHESNFAMILY"/>
</dbReference>
<dbReference type="EMBL" id="JADEYC010000009">
    <property type="protein sequence ID" value="MBE9374108.1"/>
    <property type="molecule type" value="Genomic_DNA"/>
</dbReference>
<dbReference type="GO" id="GO:0030001">
    <property type="term" value="P:metal ion transport"/>
    <property type="evidence" value="ECO:0007669"/>
    <property type="project" value="InterPro"/>
</dbReference>
<evidence type="ECO:0000256" key="3">
    <source>
        <dbReference type="ARBA" id="ARBA00022723"/>
    </source>
</evidence>
<evidence type="ECO:0000313" key="9">
    <source>
        <dbReference type="Proteomes" id="UP000598360"/>
    </source>
</evidence>
<dbReference type="Gene3D" id="3.40.50.1980">
    <property type="entry name" value="Nitrogenase molybdenum iron protein domain"/>
    <property type="match status" value="2"/>
</dbReference>
<dbReference type="Pfam" id="PF01297">
    <property type="entry name" value="ZnuA"/>
    <property type="match status" value="1"/>
</dbReference>
<dbReference type="Proteomes" id="UP000598360">
    <property type="component" value="Unassembled WGS sequence"/>
</dbReference>
<keyword evidence="4 7" id="KW-0732">Signal</keyword>
<comment type="similarity">
    <text evidence="5">Belongs to the bacterial solute-binding protein 9 family.</text>
</comment>
<evidence type="ECO:0000313" key="8">
    <source>
        <dbReference type="EMBL" id="MBE9374108.1"/>
    </source>
</evidence>
<dbReference type="GO" id="GO:0046872">
    <property type="term" value="F:metal ion binding"/>
    <property type="evidence" value="ECO:0007669"/>
    <property type="project" value="UniProtKB-KW"/>
</dbReference>
<dbReference type="InterPro" id="IPR006128">
    <property type="entry name" value="Lipoprotein_PsaA-like"/>
</dbReference>
<keyword evidence="3" id="KW-0479">Metal-binding</keyword>
<dbReference type="RefSeq" id="WP_193927544.1">
    <property type="nucleotide sequence ID" value="NZ_JADEYC010000009.1"/>
</dbReference>
<dbReference type="PANTHER" id="PTHR42953">
    <property type="entry name" value="HIGH-AFFINITY ZINC UPTAKE SYSTEM PROTEIN ZNUA-RELATED"/>
    <property type="match status" value="1"/>
</dbReference>
<comment type="caution">
    <text evidence="8">The sequence shown here is derived from an EMBL/GenBank/DDBJ whole genome shotgun (WGS) entry which is preliminary data.</text>
</comment>
<feature type="region of interest" description="Disordered" evidence="6">
    <location>
        <begin position="112"/>
        <end position="152"/>
    </location>
</feature>
<feature type="compositionally biased region" description="Basic and acidic residues" evidence="6">
    <location>
        <begin position="131"/>
        <end position="152"/>
    </location>
</feature>
<feature type="signal peptide" evidence="7">
    <location>
        <begin position="1"/>
        <end position="23"/>
    </location>
</feature>
<evidence type="ECO:0000256" key="1">
    <source>
        <dbReference type="ARBA" id="ARBA00004196"/>
    </source>
</evidence>
<dbReference type="SUPFAM" id="SSF53807">
    <property type="entry name" value="Helical backbone' metal receptor"/>
    <property type="match status" value="1"/>
</dbReference>
<dbReference type="GO" id="GO:0030313">
    <property type="term" value="C:cell envelope"/>
    <property type="evidence" value="ECO:0007669"/>
    <property type="project" value="UniProtKB-SubCell"/>
</dbReference>
<evidence type="ECO:0000256" key="6">
    <source>
        <dbReference type="SAM" id="MobiDB-lite"/>
    </source>
</evidence>
<sequence length="328" mass="34542">MTRRGRTGTAVAVLVAAALAASACGTGQDGGGADGKVQVTTSTNVWADVVRAVGGDAVEVTPLITDTAADPHSYESSPRDAADVADADLVVHNGGGYDEFMDRILAADDPKPTVQAFSDEDGGEQQGAPGEGHEHAHAHGSNEHGGEHEHAHGSNEHVWYDLHVVHEVGDRIADELAQLRPAEGQRFHDSATEFTRQIGGLEQQVGEIAEAHRGKQVIVTEPVAQYLIDSAGLQDSTPPSFVDAIESETDPSAAAVAQIQDAVRSGQAAAVIHNPQTETPVTRDVRESAQQRGIPVVEMTETLPEGRSYVDWMGGQITALRDALGDRP</sequence>
<evidence type="ECO:0000256" key="4">
    <source>
        <dbReference type="ARBA" id="ARBA00022729"/>
    </source>
</evidence>
<comment type="subcellular location">
    <subcellularLocation>
        <location evidence="1">Cell envelope</location>
    </subcellularLocation>
</comment>
<dbReference type="PANTHER" id="PTHR42953:SF1">
    <property type="entry name" value="METAL-BINDING PROTEIN HI_0362-RELATED"/>
    <property type="match status" value="1"/>
</dbReference>
<evidence type="ECO:0000256" key="2">
    <source>
        <dbReference type="ARBA" id="ARBA00022448"/>
    </source>
</evidence>
<accession>A0A929G0Y6</accession>
<evidence type="ECO:0000256" key="7">
    <source>
        <dbReference type="SAM" id="SignalP"/>
    </source>
</evidence>
<keyword evidence="2 5" id="KW-0813">Transport</keyword>
<reference evidence="8" key="1">
    <citation type="submission" date="2020-10" db="EMBL/GenBank/DDBJ databases">
        <title>Diversity and distribution of actinomycetes associated with coral in the coast of Hainan.</title>
        <authorList>
            <person name="Li F."/>
        </authorList>
    </citation>
    <scope>NUCLEOTIDE SEQUENCE</scope>
    <source>
        <strain evidence="8">HNM0983</strain>
    </source>
</reference>
<feature type="chain" id="PRO_5039139069" evidence="7">
    <location>
        <begin position="24"/>
        <end position="328"/>
    </location>
</feature>
<protein>
    <submittedName>
        <fullName evidence="8">Zinc ABC transporter substrate-binding protein</fullName>
    </submittedName>
</protein>
<dbReference type="PROSITE" id="PS51257">
    <property type="entry name" value="PROKAR_LIPOPROTEIN"/>
    <property type="match status" value="1"/>
</dbReference>
<gene>
    <name evidence="8" type="ORF">IQ251_06565</name>
</gene>
<evidence type="ECO:0000256" key="5">
    <source>
        <dbReference type="RuleBase" id="RU003512"/>
    </source>
</evidence>
<dbReference type="AlphaFoldDB" id="A0A929G0Y6"/>
<dbReference type="InterPro" id="IPR006127">
    <property type="entry name" value="ZnuA-like"/>
</dbReference>
<dbReference type="GO" id="GO:0007155">
    <property type="term" value="P:cell adhesion"/>
    <property type="evidence" value="ECO:0007669"/>
    <property type="project" value="InterPro"/>
</dbReference>